<evidence type="ECO:0000259" key="1">
    <source>
        <dbReference type="Pfam" id="PF10137"/>
    </source>
</evidence>
<dbReference type="Proteomes" id="UP000186132">
    <property type="component" value="Unassembled WGS sequence"/>
</dbReference>
<evidence type="ECO:0000313" key="3">
    <source>
        <dbReference type="Proteomes" id="UP000186132"/>
    </source>
</evidence>
<dbReference type="AlphaFoldDB" id="A0A1M5GEF6"/>
<protein>
    <submittedName>
        <fullName evidence="2">Predicted nucleotide-binding protein containing TIR-like domain-containing protein</fullName>
    </submittedName>
</protein>
<proteinExistence type="predicted"/>
<reference evidence="3" key="1">
    <citation type="submission" date="2016-11" db="EMBL/GenBank/DDBJ databases">
        <authorList>
            <person name="Varghese N."/>
            <person name="Submissions S."/>
        </authorList>
    </citation>
    <scope>NUCLEOTIDE SEQUENCE [LARGE SCALE GENOMIC DNA]</scope>
    <source>
        <strain evidence="3">DSM 45627</strain>
    </source>
</reference>
<gene>
    <name evidence="2" type="ORF">SAMN05443575_1148</name>
</gene>
<dbReference type="EMBL" id="FQVU01000002">
    <property type="protein sequence ID" value="SHG02079.1"/>
    <property type="molecule type" value="Genomic_DNA"/>
</dbReference>
<organism evidence="2 3">
    <name type="scientific">Jatrophihabitans endophyticus</name>
    <dbReference type="NCBI Taxonomy" id="1206085"/>
    <lineage>
        <taxon>Bacteria</taxon>
        <taxon>Bacillati</taxon>
        <taxon>Actinomycetota</taxon>
        <taxon>Actinomycetes</taxon>
        <taxon>Jatrophihabitantales</taxon>
        <taxon>Jatrophihabitantaceae</taxon>
        <taxon>Jatrophihabitans</taxon>
    </lineage>
</organism>
<keyword evidence="3" id="KW-1185">Reference proteome</keyword>
<dbReference type="InterPro" id="IPR019302">
    <property type="entry name" value="CAP12/PCTIR_TIR_dom"/>
</dbReference>
<dbReference type="GO" id="GO:0050135">
    <property type="term" value="F:NADP+ nucleosidase activity"/>
    <property type="evidence" value="ECO:0007669"/>
    <property type="project" value="InterPro"/>
</dbReference>
<name>A0A1M5GEF6_9ACTN</name>
<dbReference type="STRING" id="1206085.SAMN05443575_1148"/>
<accession>A0A1M5GEF6</accession>
<dbReference type="Pfam" id="PF10137">
    <property type="entry name" value="CAP12-PCTIR_TIR"/>
    <property type="match status" value="1"/>
</dbReference>
<sequence>MLEVKKSYEDIRFSSSIFSALFVQFQDLMRRWEDEGLEKAARGERRLSFREEAELDTHLSVTRDGEYWDYDSIDEYVAAYKAGFSQYIFGLYWRSSLPDFSLRAPRLVMQTSIGPASTIVNIEVAERVHGLRLLQTLDNDARLPGSQVPKKRAKSKIFLGHGGAPDWRELQADLRDKHDIDIIAFESGAREGHAVRDVISEMLQSADFALLVMTAEDEQSDHTFRARQNVIHEAGLFQGRLGYHRAILMVEEGVEHFSNVAGIVYMSFERGRILARTGDILAVLRREGLYP</sequence>
<dbReference type="RefSeq" id="WP_073387413.1">
    <property type="nucleotide sequence ID" value="NZ_FQVU01000002.1"/>
</dbReference>
<feature type="domain" description="CD-NTase-associated protein 12/Pycsar effector protein TIR" evidence="1">
    <location>
        <begin position="156"/>
        <end position="269"/>
    </location>
</feature>
<evidence type="ECO:0000313" key="2">
    <source>
        <dbReference type="EMBL" id="SHG02079.1"/>
    </source>
</evidence>
<dbReference type="OrthoDB" id="4339143at2"/>